<dbReference type="InParanoid" id="A0A3N4M1E4"/>
<sequence length="159" mass="17826">MLTGVNSTLCRRPLQMEGNEFSGQLRPEGAQYLSARSTPSRTIALDPGAVISPCLPKWCICYIIPFLTHFGTTIIVGLQNTVRYKRFSGTEIAKSKATVEADYYLIGRRQFASCRGYARWSIQLRSLGGVMNQVSWQRNAETLFIPIPAFEKTQEPDSN</sequence>
<accession>A0A3N4M1E4</accession>
<organism evidence="1 2">
    <name type="scientific">Terfezia boudieri ATCC MYA-4762</name>
    <dbReference type="NCBI Taxonomy" id="1051890"/>
    <lineage>
        <taxon>Eukaryota</taxon>
        <taxon>Fungi</taxon>
        <taxon>Dikarya</taxon>
        <taxon>Ascomycota</taxon>
        <taxon>Pezizomycotina</taxon>
        <taxon>Pezizomycetes</taxon>
        <taxon>Pezizales</taxon>
        <taxon>Pezizaceae</taxon>
        <taxon>Terfezia</taxon>
    </lineage>
</organism>
<dbReference type="EMBL" id="ML121532">
    <property type="protein sequence ID" value="RPB27212.1"/>
    <property type="molecule type" value="Genomic_DNA"/>
</dbReference>
<dbReference type="Proteomes" id="UP000267821">
    <property type="component" value="Unassembled WGS sequence"/>
</dbReference>
<dbReference type="AlphaFoldDB" id="A0A3N4M1E4"/>
<evidence type="ECO:0000313" key="1">
    <source>
        <dbReference type="EMBL" id="RPB27212.1"/>
    </source>
</evidence>
<gene>
    <name evidence="1" type="ORF">L211DRAFT_615938</name>
</gene>
<keyword evidence="2" id="KW-1185">Reference proteome</keyword>
<name>A0A3N4M1E4_9PEZI</name>
<protein>
    <submittedName>
        <fullName evidence="1">Uncharacterized protein</fullName>
    </submittedName>
</protein>
<proteinExistence type="predicted"/>
<reference evidence="1 2" key="1">
    <citation type="journal article" date="2018" name="Nat. Ecol. Evol.">
        <title>Pezizomycetes genomes reveal the molecular basis of ectomycorrhizal truffle lifestyle.</title>
        <authorList>
            <person name="Murat C."/>
            <person name="Payen T."/>
            <person name="Noel B."/>
            <person name="Kuo A."/>
            <person name="Morin E."/>
            <person name="Chen J."/>
            <person name="Kohler A."/>
            <person name="Krizsan K."/>
            <person name="Balestrini R."/>
            <person name="Da Silva C."/>
            <person name="Montanini B."/>
            <person name="Hainaut M."/>
            <person name="Levati E."/>
            <person name="Barry K.W."/>
            <person name="Belfiori B."/>
            <person name="Cichocki N."/>
            <person name="Clum A."/>
            <person name="Dockter R.B."/>
            <person name="Fauchery L."/>
            <person name="Guy J."/>
            <person name="Iotti M."/>
            <person name="Le Tacon F."/>
            <person name="Lindquist E.A."/>
            <person name="Lipzen A."/>
            <person name="Malagnac F."/>
            <person name="Mello A."/>
            <person name="Molinier V."/>
            <person name="Miyauchi S."/>
            <person name="Poulain J."/>
            <person name="Riccioni C."/>
            <person name="Rubini A."/>
            <person name="Sitrit Y."/>
            <person name="Splivallo R."/>
            <person name="Traeger S."/>
            <person name="Wang M."/>
            <person name="Zifcakova L."/>
            <person name="Wipf D."/>
            <person name="Zambonelli A."/>
            <person name="Paolocci F."/>
            <person name="Nowrousian M."/>
            <person name="Ottonello S."/>
            <person name="Baldrian P."/>
            <person name="Spatafora J.W."/>
            <person name="Henrissat B."/>
            <person name="Nagy L.G."/>
            <person name="Aury J.M."/>
            <person name="Wincker P."/>
            <person name="Grigoriev I.V."/>
            <person name="Bonfante P."/>
            <person name="Martin F.M."/>
        </authorList>
    </citation>
    <scope>NUCLEOTIDE SEQUENCE [LARGE SCALE GENOMIC DNA]</scope>
    <source>
        <strain evidence="1 2">ATCC MYA-4762</strain>
    </source>
</reference>
<evidence type="ECO:0000313" key="2">
    <source>
        <dbReference type="Proteomes" id="UP000267821"/>
    </source>
</evidence>